<protein>
    <submittedName>
        <fullName evidence="2">Uncharacterized protein</fullName>
    </submittedName>
</protein>
<evidence type="ECO:0000256" key="1">
    <source>
        <dbReference type="SAM" id="SignalP"/>
    </source>
</evidence>
<feature type="chain" id="PRO_5042255250" evidence="1">
    <location>
        <begin position="17"/>
        <end position="502"/>
    </location>
</feature>
<evidence type="ECO:0000313" key="2">
    <source>
        <dbReference type="EMBL" id="KAK2069988.1"/>
    </source>
</evidence>
<comment type="caution">
    <text evidence="2">The sequence shown here is derived from an EMBL/GenBank/DDBJ whole genome shotgun (WGS) entry which is preliminary data.</text>
</comment>
<feature type="signal peptide" evidence="1">
    <location>
        <begin position="1"/>
        <end position="16"/>
    </location>
</feature>
<proteinExistence type="predicted"/>
<keyword evidence="1" id="KW-0732">Signal</keyword>
<name>A0AAD9I2W6_9PEZI</name>
<accession>A0AAD9I2W6</accession>
<dbReference type="AlphaFoldDB" id="A0AAD9I2W6"/>
<evidence type="ECO:0000313" key="3">
    <source>
        <dbReference type="Proteomes" id="UP001217918"/>
    </source>
</evidence>
<reference evidence="2" key="1">
    <citation type="journal article" date="2023" name="Mol. Plant Microbe Interact.">
        <title>Elucidating the Obligate Nature and Biological Capacity of an Invasive Fungal Corn Pathogen.</title>
        <authorList>
            <person name="MacCready J.S."/>
            <person name="Roggenkamp E.M."/>
            <person name="Gdanetz K."/>
            <person name="Chilvers M.I."/>
        </authorList>
    </citation>
    <scope>NUCLEOTIDE SEQUENCE</scope>
    <source>
        <strain evidence="2">PM02</strain>
    </source>
</reference>
<organism evidence="2 3">
    <name type="scientific">Phyllachora maydis</name>
    <dbReference type="NCBI Taxonomy" id="1825666"/>
    <lineage>
        <taxon>Eukaryota</taxon>
        <taxon>Fungi</taxon>
        <taxon>Dikarya</taxon>
        <taxon>Ascomycota</taxon>
        <taxon>Pezizomycotina</taxon>
        <taxon>Sordariomycetes</taxon>
        <taxon>Sordariomycetidae</taxon>
        <taxon>Phyllachorales</taxon>
        <taxon>Phyllachoraceae</taxon>
        <taxon>Phyllachora</taxon>
    </lineage>
</organism>
<dbReference type="EMBL" id="JAQQPM010000003">
    <property type="protein sequence ID" value="KAK2069988.1"/>
    <property type="molecule type" value="Genomic_DNA"/>
</dbReference>
<dbReference type="Proteomes" id="UP001217918">
    <property type="component" value="Unassembled WGS sequence"/>
</dbReference>
<gene>
    <name evidence="2" type="ORF">P8C59_004527</name>
</gene>
<keyword evidence="3" id="KW-1185">Reference proteome</keyword>
<sequence length="502" mass="56205">MYSLAWALLAAAATRAVPTQDADWQSITCDTTNVTDARVDSYIRWNAADTNESWQAVVAAWQAYNPGQDQVPLKFGAFVSNYFNGPEAWDCQDPTNVPCSTTVGCWSVSHPAGYMILNSFAKLHMIFFKFHEAMQDAQLAMTGNIGQMMSVFAPDPHTHDPALIEKMVFDTVQIFVLFCTAYLWNIWCWGFSYFGAIGIKQNFKDSFNAVGTGIWSYSKDSRVFMLPLASKQDMLMSSMDYMFGVYRMTQTEYLDNLFSGADNGSLAQLEGLIANGMMNELPDNIDLTDVTEYFVKVITAQLIPKAWNLNRRRYTPFVLATGDACSDTVPLTLSHFMSQSTHVSAGQCWEGNQFYVLTVSQYDPTKPTEEAMDESERMKDRDYLLNSMTGGRHSDLDGQAWSGITLEDIVVSSYYGYLNNGNRNGYNISLDDSNGQVDLLMFESGIRTPGFFSLPVCTNMWTLMANLVEGREDEPDFPCGAVVEKPIPGDMSKEAKYFEGIK</sequence>